<organism evidence="3 4">
    <name type="scientific">Ceutorhynchus assimilis</name>
    <name type="common">cabbage seed weevil</name>
    <dbReference type="NCBI Taxonomy" id="467358"/>
    <lineage>
        <taxon>Eukaryota</taxon>
        <taxon>Metazoa</taxon>
        <taxon>Ecdysozoa</taxon>
        <taxon>Arthropoda</taxon>
        <taxon>Hexapoda</taxon>
        <taxon>Insecta</taxon>
        <taxon>Pterygota</taxon>
        <taxon>Neoptera</taxon>
        <taxon>Endopterygota</taxon>
        <taxon>Coleoptera</taxon>
        <taxon>Polyphaga</taxon>
        <taxon>Cucujiformia</taxon>
        <taxon>Curculionidae</taxon>
        <taxon>Ceutorhynchinae</taxon>
        <taxon>Ceutorhynchus</taxon>
    </lineage>
</organism>
<evidence type="ECO:0000313" key="3">
    <source>
        <dbReference type="EMBL" id="CAG9763168.1"/>
    </source>
</evidence>
<reference evidence="3" key="1">
    <citation type="submission" date="2022-01" db="EMBL/GenBank/DDBJ databases">
        <authorList>
            <person name="King R."/>
        </authorList>
    </citation>
    <scope>NUCLEOTIDE SEQUENCE</scope>
</reference>
<evidence type="ECO:0000313" key="4">
    <source>
        <dbReference type="Proteomes" id="UP001152799"/>
    </source>
</evidence>
<keyword evidence="4" id="KW-1185">Reference proteome</keyword>
<dbReference type="Gene3D" id="1.25.10.10">
    <property type="entry name" value="Leucine-rich Repeat Variant"/>
    <property type="match status" value="1"/>
</dbReference>
<feature type="repeat" description="HEAT" evidence="1">
    <location>
        <begin position="236"/>
        <end position="274"/>
    </location>
</feature>
<dbReference type="GO" id="GO:0005829">
    <property type="term" value="C:cytosol"/>
    <property type="evidence" value="ECO:0007669"/>
    <property type="project" value="TreeGrafter"/>
</dbReference>
<sequence>MMKTGDEEMRMLQLDKPGLGKSVTELQKHSIDEAMFEHKPIDRGLYIVSKGDELQKLSVIGSLPELLKYDQKGTVSKIIPKIQQELPNSSSEFNLAVSRMFNILIHMDIPVNLVPQILQGIENRDPIIANAWMETLLEVIPVLKEAVVKNEILRCAISKAQLSKPAYYRVSSCRILGKISLHKCMNPFEVKKDVLPLVQSLCQDCFHEVRAAMCKELPGVAQGLYNLGDAIVKVNLLPLLVELSADENVYVRSIAIESVVAIIPYLSPETIKGTIVPLTKKLCTKSAAEGDTTYIAMASVFNMLIANLLPQMTPSDGMWFLDYYNHICKKGQSTIEDVDTDPSVCMMCRENCALCLPVVATMVYAQIPSEISVKFYHTFRALAADPCYIVRKAVASCFADVVRILGHSNKIVIIDFTKLLRDEDEEVLHALIPNIASILESFTYVGVLQRDTIFQATSDICRAMQKCHEDAFKTNDWRMKECSLRQWEFLPNSFPSDFIHQHFSTMVLNAAIHGKAKPVRSQATRTLLIILKYSLKENHRKWIREMIQTQLCNAECCYSRQMYVTLCIHALDIFSWKYFKEYFYLPLLNLSEDPVSIVRLCMVKLCPVLKQMLNFPSDRALQLRLENILSKMEMTECDKDVIMTLKQKLKEMRCMRSVDSEVLVEDRRKADEEEKILKGKWTLVKVMPIGGVKEEKAAMIPSKQNSGKIPTKRLADGTTSPMPFLDRHFYTDAGVSLPINCPKTKSPTLKTSKEVSKLITSAEHLTSWLDNISITDEVNVETNMTDELKARIRPNKNNTQQNVVKRRSLNMSSSSKIPVVNRLSYHEKSKSEQSLDKQKCNNNNKESKIPLTFKRYSASQENISAKFNSGLSLTRRRTYYK</sequence>
<protein>
    <recommendedName>
        <fullName evidence="5">Serine/threonine-protein phosphatase 4 regulatory subunit 4</fullName>
    </recommendedName>
</protein>
<proteinExistence type="predicted"/>
<feature type="compositionally biased region" description="Polar residues" evidence="2">
    <location>
        <begin position="795"/>
        <end position="816"/>
    </location>
</feature>
<dbReference type="PANTHER" id="PTHR21467:SF0">
    <property type="entry name" value="SERINE_THREONINE-PROTEIN PHOSPHATASE 4 REGULATORY SUBUNIT 4"/>
    <property type="match status" value="1"/>
</dbReference>
<dbReference type="InterPro" id="IPR021133">
    <property type="entry name" value="HEAT_type_2"/>
</dbReference>
<dbReference type="SUPFAM" id="SSF48371">
    <property type="entry name" value="ARM repeat"/>
    <property type="match status" value="1"/>
</dbReference>
<evidence type="ECO:0008006" key="5">
    <source>
        <dbReference type="Google" id="ProtNLM"/>
    </source>
</evidence>
<feature type="compositionally biased region" description="Basic and acidic residues" evidence="2">
    <location>
        <begin position="824"/>
        <end position="839"/>
    </location>
</feature>
<evidence type="ECO:0000256" key="1">
    <source>
        <dbReference type="PROSITE-ProRule" id="PRU00103"/>
    </source>
</evidence>
<evidence type="ECO:0000256" key="2">
    <source>
        <dbReference type="SAM" id="MobiDB-lite"/>
    </source>
</evidence>
<name>A0A9N9MIS1_9CUCU</name>
<gene>
    <name evidence="3" type="ORF">CEUTPL_LOCUS3838</name>
</gene>
<dbReference type="OrthoDB" id="340346at2759"/>
<dbReference type="AlphaFoldDB" id="A0A9N9MIS1"/>
<dbReference type="PROSITE" id="PS50077">
    <property type="entry name" value="HEAT_REPEAT"/>
    <property type="match status" value="1"/>
</dbReference>
<dbReference type="PANTHER" id="PTHR21467">
    <property type="entry name" value="PROTEIN PHOSPHATASE 4 REGULATORY SUBUNIT 4 PPP4R4"/>
    <property type="match status" value="1"/>
</dbReference>
<dbReference type="InterPro" id="IPR016024">
    <property type="entry name" value="ARM-type_fold"/>
</dbReference>
<dbReference type="EMBL" id="OU892289">
    <property type="protein sequence ID" value="CAG9763168.1"/>
    <property type="molecule type" value="Genomic_DNA"/>
</dbReference>
<dbReference type="InterPro" id="IPR011989">
    <property type="entry name" value="ARM-like"/>
</dbReference>
<feature type="region of interest" description="Disordered" evidence="2">
    <location>
        <begin position="793"/>
        <end position="847"/>
    </location>
</feature>
<dbReference type="GO" id="GO:0008287">
    <property type="term" value="C:protein serine/threonine phosphatase complex"/>
    <property type="evidence" value="ECO:0007669"/>
    <property type="project" value="TreeGrafter"/>
</dbReference>
<dbReference type="InterPro" id="IPR039918">
    <property type="entry name" value="PPP4R4"/>
</dbReference>
<dbReference type="GO" id="GO:0019888">
    <property type="term" value="F:protein phosphatase regulator activity"/>
    <property type="evidence" value="ECO:0007669"/>
    <property type="project" value="TreeGrafter"/>
</dbReference>
<accession>A0A9N9MIS1</accession>
<dbReference type="Proteomes" id="UP001152799">
    <property type="component" value="Chromosome 13"/>
</dbReference>